<proteinExistence type="predicted"/>
<gene>
    <name evidence="3" type="ORF">WAB15_30995</name>
</gene>
<dbReference type="SUPFAM" id="SSF56529">
    <property type="entry name" value="FAH"/>
    <property type="match status" value="1"/>
</dbReference>
<dbReference type="InterPro" id="IPR036663">
    <property type="entry name" value="Fumarylacetoacetase_C_sf"/>
</dbReference>
<dbReference type="InterPro" id="IPR011234">
    <property type="entry name" value="Fumarylacetoacetase-like_C"/>
</dbReference>
<accession>A0ABZ2R2P0</accession>
<dbReference type="Pfam" id="PF01557">
    <property type="entry name" value="FAA_hydrolase"/>
    <property type="match status" value="1"/>
</dbReference>
<dbReference type="PANTHER" id="PTHR11820:SF7">
    <property type="entry name" value="ACYLPYRUVASE FAHD1, MITOCHONDRIAL"/>
    <property type="match status" value="1"/>
</dbReference>
<dbReference type="PANTHER" id="PTHR11820">
    <property type="entry name" value="ACYLPYRUVASE"/>
    <property type="match status" value="1"/>
</dbReference>
<dbReference type="RefSeq" id="WP_407288231.1">
    <property type="nucleotide sequence ID" value="NZ_CP147982.1"/>
</dbReference>
<protein>
    <submittedName>
        <fullName evidence="3">Fumarylacetoacetate hydrolase family protein</fullName>
    </submittedName>
</protein>
<keyword evidence="3" id="KW-0378">Hydrolase</keyword>
<dbReference type="Proteomes" id="UP001626628">
    <property type="component" value="Chromosome"/>
</dbReference>
<organism evidence="3 4">
    <name type="scientific">Streptomyces sirii</name>
    <dbReference type="NCBI Taxonomy" id="3127701"/>
    <lineage>
        <taxon>Bacteria</taxon>
        <taxon>Bacillati</taxon>
        <taxon>Actinomycetota</taxon>
        <taxon>Actinomycetes</taxon>
        <taxon>Kitasatosporales</taxon>
        <taxon>Streptomycetaceae</taxon>
        <taxon>Streptomyces</taxon>
    </lineage>
</organism>
<sequence>MSLKIYPYSFDGRPDIFIEDHDGYQASVRRLVSTLAEPLPIDLAQLISMQEIPRLVDAFREHRAAGQEGLRSTPVSLANTLLLNSIPQIWGVGLNFAAHANDLETAQPTFGPGSYLRPYSCVIPNGGAIEIPRQSTRVTAEGELGLVLGNPCRNVSAEEAFDYVLGFTTILDMTAEDAIRKNPRYIPWSKGFDTFSSIGPCLVLRDQEQCEDIADITVTTYLNGSVVSRDSVSAMKYNPAQLVEYFSAGRTLPAGTVLSTGTPGATVISPGDTVRAEVSGIGVLDHPVKSA</sequence>
<reference evidence="3 4" key="1">
    <citation type="submission" date="2024-03" db="EMBL/GenBank/DDBJ databases">
        <title>The complete genome of Streptomyces sirii sp.nov.</title>
        <authorList>
            <person name="Zakalyukina Y.V."/>
            <person name="Belik A.R."/>
            <person name="Biryukov M.V."/>
            <person name="Baturina O.A."/>
            <person name="Kabilov M.R."/>
        </authorList>
    </citation>
    <scope>NUCLEOTIDE SEQUENCE [LARGE SCALE GENOMIC DNA]</scope>
    <source>
        <strain evidence="3 4">BP-8</strain>
    </source>
</reference>
<evidence type="ECO:0000313" key="4">
    <source>
        <dbReference type="Proteomes" id="UP001626628"/>
    </source>
</evidence>
<feature type="domain" description="Fumarylacetoacetase-like C-terminal" evidence="2">
    <location>
        <begin position="88"/>
        <end position="288"/>
    </location>
</feature>
<evidence type="ECO:0000313" key="3">
    <source>
        <dbReference type="EMBL" id="WXK80072.1"/>
    </source>
</evidence>
<dbReference type="EMBL" id="CP147982">
    <property type="protein sequence ID" value="WXK80072.1"/>
    <property type="molecule type" value="Genomic_DNA"/>
</dbReference>
<keyword evidence="1" id="KW-0479">Metal-binding</keyword>
<dbReference type="GO" id="GO:0016787">
    <property type="term" value="F:hydrolase activity"/>
    <property type="evidence" value="ECO:0007669"/>
    <property type="project" value="UniProtKB-KW"/>
</dbReference>
<evidence type="ECO:0000256" key="1">
    <source>
        <dbReference type="ARBA" id="ARBA00022723"/>
    </source>
</evidence>
<dbReference type="Gene3D" id="3.90.850.10">
    <property type="entry name" value="Fumarylacetoacetase-like, C-terminal domain"/>
    <property type="match status" value="1"/>
</dbReference>
<name>A0ABZ2R2P0_9ACTN</name>
<evidence type="ECO:0000259" key="2">
    <source>
        <dbReference type="Pfam" id="PF01557"/>
    </source>
</evidence>
<keyword evidence="4" id="KW-1185">Reference proteome</keyword>